<name>A0ABD3JL63_EUCGL</name>
<evidence type="ECO:0000313" key="3">
    <source>
        <dbReference type="Proteomes" id="UP001634007"/>
    </source>
</evidence>
<accession>A0ABD3JL63</accession>
<evidence type="ECO:0000259" key="1">
    <source>
        <dbReference type="Pfam" id="PF03732"/>
    </source>
</evidence>
<proteinExistence type="predicted"/>
<reference evidence="2 3" key="1">
    <citation type="submission" date="2024-11" db="EMBL/GenBank/DDBJ databases">
        <title>Chromosome-level genome assembly of Eucalyptus globulus Labill. provides insights into its genome evolution.</title>
        <authorList>
            <person name="Li X."/>
        </authorList>
    </citation>
    <scope>NUCLEOTIDE SEQUENCE [LARGE SCALE GENOMIC DNA]</scope>
    <source>
        <strain evidence="2">CL2024</strain>
        <tissue evidence="2">Fresh tender leaves</tissue>
    </source>
</reference>
<keyword evidence="3" id="KW-1185">Reference proteome</keyword>
<comment type="caution">
    <text evidence="2">The sequence shown here is derived from an EMBL/GenBank/DDBJ whole genome shotgun (WGS) entry which is preliminary data.</text>
</comment>
<dbReference type="Pfam" id="PF03732">
    <property type="entry name" value="Retrotrans_gag"/>
    <property type="match status" value="1"/>
</dbReference>
<feature type="domain" description="Retrotransposon gag" evidence="1">
    <location>
        <begin position="49"/>
        <end position="145"/>
    </location>
</feature>
<evidence type="ECO:0000313" key="2">
    <source>
        <dbReference type="EMBL" id="KAL3726576.1"/>
    </source>
</evidence>
<dbReference type="PANTHER" id="PTHR34482:SF36">
    <property type="entry name" value="RETROTRANSPOSON GAG DOMAIN-CONTAINING PROTEIN"/>
    <property type="match status" value="1"/>
</dbReference>
<gene>
    <name evidence="2" type="ORF">ACJRO7_031474</name>
</gene>
<dbReference type="EMBL" id="JBJKBG010000008">
    <property type="protein sequence ID" value="KAL3726576.1"/>
    <property type="molecule type" value="Genomic_DNA"/>
</dbReference>
<dbReference type="InterPro" id="IPR005162">
    <property type="entry name" value="Retrotrans_gag_dom"/>
</dbReference>
<dbReference type="PANTHER" id="PTHR34482">
    <property type="entry name" value="DNA DAMAGE-INDUCIBLE PROTEIN 1-LIKE"/>
    <property type="match status" value="1"/>
</dbReference>
<protein>
    <recommendedName>
        <fullName evidence="1">Retrotransposon gag domain-containing protein</fullName>
    </recommendedName>
</protein>
<organism evidence="2 3">
    <name type="scientific">Eucalyptus globulus</name>
    <name type="common">Tasmanian blue gum</name>
    <dbReference type="NCBI Taxonomy" id="34317"/>
    <lineage>
        <taxon>Eukaryota</taxon>
        <taxon>Viridiplantae</taxon>
        <taxon>Streptophyta</taxon>
        <taxon>Embryophyta</taxon>
        <taxon>Tracheophyta</taxon>
        <taxon>Spermatophyta</taxon>
        <taxon>Magnoliopsida</taxon>
        <taxon>eudicotyledons</taxon>
        <taxon>Gunneridae</taxon>
        <taxon>Pentapetalae</taxon>
        <taxon>rosids</taxon>
        <taxon>malvids</taxon>
        <taxon>Myrtales</taxon>
        <taxon>Myrtaceae</taxon>
        <taxon>Myrtoideae</taxon>
        <taxon>Eucalypteae</taxon>
        <taxon>Eucalyptus</taxon>
    </lineage>
</organism>
<dbReference type="Proteomes" id="UP001634007">
    <property type="component" value="Unassembled WGS sequence"/>
</dbReference>
<dbReference type="AlphaFoldDB" id="A0ABD3JL63"/>
<sequence>MHKLVEQFLKLNPPRFTGAGDPEAATLWIQNLEKAFTLLMCTEEEKVILVIYQLQGNASTWWRAAKRVVFPKGVVPVWNAFFRAFNGKYFSGSTREQKMEEFQCLRQGMMTVDQYKAKFAKLSQYAPKLVEDLEDRARRFENGLQLELKNPLVPFDLKDYNELYGRAQLI</sequence>